<proteinExistence type="predicted"/>
<dbReference type="Proteomes" id="UP000249739">
    <property type="component" value="Unassembled WGS sequence"/>
</dbReference>
<reference evidence="2 3" key="1">
    <citation type="submission" date="2017-08" db="EMBL/GenBank/DDBJ databases">
        <title>Infants hospitalized years apart are colonized by the same room-sourced microbial strains.</title>
        <authorList>
            <person name="Brooks B."/>
            <person name="Olm M.R."/>
            <person name="Firek B.A."/>
            <person name="Baker R."/>
            <person name="Thomas B.C."/>
            <person name="Morowitz M.J."/>
            <person name="Banfield J.F."/>
        </authorList>
    </citation>
    <scope>NUCLEOTIDE SEQUENCE [LARGE SCALE GENOMIC DNA]</scope>
    <source>
        <strain evidence="2">S2_006_000_R2_64</strain>
    </source>
</reference>
<dbReference type="GO" id="GO:0008270">
    <property type="term" value="F:zinc ion binding"/>
    <property type="evidence" value="ECO:0007669"/>
    <property type="project" value="UniProtKB-KW"/>
</dbReference>
<keyword evidence="2" id="KW-0479">Metal-binding</keyword>
<evidence type="ECO:0000313" key="2">
    <source>
        <dbReference type="EMBL" id="PZP56443.1"/>
    </source>
</evidence>
<keyword evidence="2" id="KW-0862">Zinc</keyword>
<dbReference type="AlphaFoldDB" id="A0A2W5FN36"/>
<feature type="domain" description="Zinc finger CHCC-type" evidence="1">
    <location>
        <begin position="21"/>
        <end position="55"/>
    </location>
</feature>
<organism evidence="2 3">
    <name type="scientific">Micavibrio aeruginosavorus</name>
    <dbReference type="NCBI Taxonomy" id="349221"/>
    <lineage>
        <taxon>Bacteria</taxon>
        <taxon>Pseudomonadati</taxon>
        <taxon>Bdellovibrionota</taxon>
        <taxon>Bdellovibrionia</taxon>
        <taxon>Bdellovibrionales</taxon>
        <taxon>Pseudobdellovibrionaceae</taxon>
        <taxon>Micavibrio</taxon>
    </lineage>
</organism>
<dbReference type="InterPro" id="IPR019401">
    <property type="entry name" value="Znf_CHCC"/>
</dbReference>
<comment type="caution">
    <text evidence="2">The sequence shown here is derived from an EMBL/GenBank/DDBJ whole genome shotgun (WGS) entry which is preliminary data.</text>
</comment>
<dbReference type="Pfam" id="PF10276">
    <property type="entry name" value="zf-CHCC"/>
    <property type="match status" value="1"/>
</dbReference>
<sequence length="64" mass="6906">MNEKPALAPAPEIIAVDDHADQVACDGGGSLGHPLVYYTFDGKDRVDCGYCDRAFIKNRALPAR</sequence>
<evidence type="ECO:0000313" key="3">
    <source>
        <dbReference type="Proteomes" id="UP000249739"/>
    </source>
</evidence>
<accession>A0A2W5FN36</accession>
<dbReference type="Gene3D" id="2.60.260.40">
    <property type="entry name" value="q5lls5 like domains"/>
    <property type="match status" value="1"/>
</dbReference>
<name>A0A2W5FN36_9BACT</name>
<evidence type="ECO:0000259" key="1">
    <source>
        <dbReference type="Pfam" id="PF10276"/>
    </source>
</evidence>
<keyword evidence="2" id="KW-0863">Zinc-finger</keyword>
<dbReference type="EMBL" id="QFOT01000025">
    <property type="protein sequence ID" value="PZP56443.1"/>
    <property type="molecule type" value="Genomic_DNA"/>
</dbReference>
<gene>
    <name evidence="2" type="ORF">DI586_03680</name>
</gene>
<protein>
    <submittedName>
        <fullName evidence="2">Zinc-finger domain-containing protein</fullName>
    </submittedName>
</protein>